<dbReference type="Proteomes" id="UP000187209">
    <property type="component" value="Unassembled WGS sequence"/>
</dbReference>
<protein>
    <submittedName>
        <fullName evidence="1">Uncharacterized protein</fullName>
    </submittedName>
</protein>
<reference evidence="1 2" key="1">
    <citation type="submission" date="2016-11" db="EMBL/GenBank/DDBJ databases">
        <title>The macronuclear genome of Stentor coeruleus: a giant cell with tiny introns.</title>
        <authorList>
            <person name="Slabodnick M."/>
            <person name="Ruby J.G."/>
            <person name="Reiff S.B."/>
            <person name="Swart E.C."/>
            <person name="Gosai S."/>
            <person name="Prabakaran S."/>
            <person name="Witkowska E."/>
            <person name="Larue G.E."/>
            <person name="Fisher S."/>
            <person name="Freeman R.M."/>
            <person name="Gunawardena J."/>
            <person name="Chu W."/>
            <person name="Stover N.A."/>
            <person name="Gregory B.D."/>
            <person name="Nowacki M."/>
            <person name="Derisi J."/>
            <person name="Roy S.W."/>
            <person name="Marshall W.F."/>
            <person name="Sood P."/>
        </authorList>
    </citation>
    <scope>NUCLEOTIDE SEQUENCE [LARGE SCALE GENOMIC DNA]</scope>
    <source>
        <strain evidence="1">WM001</strain>
    </source>
</reference>
<keyword evidence="2" id="KW-1185">Reference proteome</keyword>
<proteinExistence type="predicted"/>
<dbReference type="AlphaFoldDB" id="A0A1R2BJS7"/>
<name>A0A1R2BJS7_9CILI</name>
<gene>
    <name evidence="1" type="ORF">SteCoe_23500</name>
</gene>
<organism evidence="1 2">
    <name type="scientific">Stentor coeruleus</name>
    <dbReference type="NCBI Taxonomy" id="5963"/>
    <lineage>
        <taxon>Eukaryota</taxon>
        <taxon>Sar</taxon>
        <taxon>Alveolata</taxon>
        <taxon>Ciliophora</taxon>
        <taxon>Postciliodesmatophora</taxon>
        <taxon>Heterotrichea</taxon>
        <taxon>Heterotrichida</taxon>
        <taxon>Stentoridae</taxon>
        <taxon>Stentor</taxon>
    </lineage>
</organism>
<comment type="caution">
    <text evidence="1">The sequence shown here is derived from an EMBL/GenBank/DDBJ whole genome shotgun (WGS) entry which is preliminary data.</text>
</comment>
<sequence>MNLHILSKLNSNSRPVSSKKWDSLSQLHTSIQQNRRSRPPMQNIINNPSLTSDITSVKIAYPTFNPSSSLLPISSKAKSLEPAHSLYTKQMSTLNIDELLMLEEELFAEKPHFKTQTKEAVKKVQNNPFNSILKGEKMNFTQIKRVLGKKARPKSNQSFAKYLKNPIFTNRRAFSVNKSNEKKRHDTPSPWGIEKSIETLNSRSKNIKSKENRYPYDIIKYQKHPKHFAVHDEYTST</sequence>
<evidence type="ECO:0000313" key="1">
    <source>
        <dbReference type="EMBL" id="OMJ77020.1"/>
    </source>
</evidence>
<evidence type="ECO:0000313" key="2">
    <source>
        <dbReference type="Proteomes" id="UP000187209"/>
    </source>
</evidence>
<dbReference type="EMBL" id="MPUH01000598">
    <property type="protein sequence ID" value="OMJ77020.1"/>
    <property type="molecule type" value="Genomic_DNA"/>
</dbReference>
<accession>A0A1R2BJS7</accession>